<dbReference type="EMBL" id="BAABDS010000026">
    <property type="protein sequence ID" value="GAA3709441.1"/>
    <property type="molecule type" value="Genomic_DNA"/>
</dbReference>
<feature type="domain" description="HDOD" evidence="3">
    <location>
        <begin position="148"/>
        <end position="337"/>
    </location>
</feature>
<name>A0ABP7DSQ6_9GAMM</name>
<dbReference type="PROSITE" id="PS50110">
    <property type="entry name" value="RESPONSE_REGULATORY"/>
    <property type="match status" value="1"/>
</dbReference>
<dbReference type="Proteomes" id="UP001501479">
    <property type="component" value="Unassembled WGS sequence"/>
</dbReference>
<keyword evidence="1" id="KW-0597">Phosphoprotein</keyword>
<gene>
    <name evidence="4" type="ORF">GCM10022421_15720</name>
</gene>
<dbReference type="SMART" id="SM00448">
    <property type="entry name" value="REC"/>
    <property type="match status" value="1"/>
</dbReference>
<dbReference type="InterPro" id="IPR013976">
    <property type="entry name" value="HDOD"/>
</dbReference>
<feature type="domain" description="Response regulatory" evidence="2">
    <location>
        <begin position="2"/>
        <end position="118"/>
    </location>
</feature>
<dbReference type="Gene3D" id="3.40.50.2300">
    <property type="match status" value="1"/>
</dbReference>
<protein>
    <submittedName>
        <fullName evidence="4">HDOD domain-containing protein</fullName>
    </submittedName>
</protein>
<evidence type="ECO:0000313" key="4">
    <source>
        <dbReference type="EMBL" id="GAA3709441.1"/>
    </source>
</evidence>
<comment type="caution">
    <text evidence="4">The sequence shown here is derived from an EMBL/GenBank/DDBJ whole genome shotgun (WGS) entry which is preliminary data.</text>
</comment>
<feature type="modified residue" description="4-aspartylphosphate" evidence="1">
    <location>
        <position position="53"/>
    </location>
</feature>
<dbReference type="SUPFAM" id="SSF109604">
    <property type="entry name" value="HD-domain/PDEase-like"/>
    <property type="match status" value="1"/>
</dbReference>
<evidence type="ECO:0000259" key="2">
    <source>
        <dbReference type="PROSITE" id="PS50110"/>
    </source>
</evidence>
<organism evidence="4 5">
    <name type="scientific">Oceanisphaera sediminis</name>
    <dbReference type="NCBI Taxonomy" id="981381"/>
    <lineage>
        <taxon>Bacteria</taxon>
        <taxon>Pseudomonadati</taxon>
        <taxon>Pseudomonadota</taxon>
        <taxon>Gammaproteobacteria</taxon>
        <taxon>Aeromonadales</taxon>
        <taxon>Aeromonadaceae</taxon>
        <taxon>Oceanisphaera</taxon>
    </lineage>
</organism>
<dbReference type="InterPro" id="IPR011006">
    <property type="entry name" value="CheY-like_superfamily"/>
</dbReference>
<reference evidence="5" key="1">
    <citation type="journal article" date="2019" name="Int. J. Syst. Evol. Microbiol.">
        <title>The Global Catalogue of Microorganisms (GCM) 10K type strain sequencing project: providing services to taxonomists for standard genome sequencing and annotation.</title>
        <authorList>
            <consortium name="The Broad Institute Genomics Platform"/>
            <consortium name="The Broad Institute Genome Sequencing Center for Infectious Disease"/>
            <person name="Wu L."/>
            <person name="Ma J."/>
        </authorList>
    </citation>
    <scope>NUCLEOTIDE SEQUENCE [LARGE SCALE GENOMIC DNA]</scope>
    <source>
        <strain evidence="5">JCM 17329</strain>
    </source>
</reference>
<dbReference type="PROSITE" id="PS51833">
    <property type="entry name" value="HDOD"/>
    <property type="match status" value="1"/>
</dbReference>
<dbReference type="SUPFAM" id="SSF52172">
    <property type="entry name" value="CheY-like"/>
    <property type="match status" value="1"/>
</dbReference>
<dbReference type="Pfam" id="PF08668">
    <property type="entry name" value="HDOD"/>
    <property type="match status" value="1"/>
</dbReference>
<dbReference type="Gene3D" id="1.10.3210.10">
    <property type="entry name" value="Hypothetical protein af1432"/>
    <property type="match status" value="1"/>
</dbReference>
<evidence type="ECO:0000313" key="5">
    <source>
        <dbReference type="Proteomes" id="UP001501479"/>
    </source>
</evidence>
<dbReference type="RefSeq" id="WP_344963983.1">
    <property type="nucleotide sequence ID" value="NZ_BAABDS010000026.1"/>
</dbReference>
<sequence>MNILLLEDDLLIADLVEMVLTNSVAGARVTQATSVGQAKMAWRRQPAQLVLCDWNLPDGSGLELVKLIRSTDTATPIVMISASSDRQHVMAAARYGISDFIAKPFDVAMLQQRLMPLLHADLPVGQQPSALPSLDDWLNQALTDKLRLPTELDQNAVLPLLADSDSLSPTDLAQNWKNQPALTARLLKQANGASLKRSGKPVSRLDEAIATLGVDLSLRTAMALALDVTGSLHDERLIELARHYQTTAEQVATIARAMALSIGLNGLNCYTAGLLSRSGELAVLRVLQDFITRGGSLDDAPPEQLLAQWAPNYGNRLKQQWGLPLPTRELIGAIHIAPAHATQRALLIMHLAGLRVASKLHGRDALRMLRQAGLEPEKWLADTPE</sequence>
<accession>A0ABP7DSQ6</accession>
<dbReference type="InterPro" id="IPR051271">
    <property type="entry name" value="2C-system_Tx_regulators"/>
</dbReference>
<proteinExistence type="predicted"/>
<evidence type="ECO:0000256" key="1">
    <source>
        <dbReference type="PROSITE-ProRule" id="PRU00169"/>
    </source>
</evidence>
<dbReference type="PANTHER" id="PTHR45526:SF1">
    <property type="entry name" value="TRANSCRIPTIONAL REGULATORY PROTEIN DCUR-RELATED"/>
    <property type="match status" value="1"/>
</dbReference>
<dbReference type="PANTHER" id="PTHR45526">
    <property type="entry name" value="TRANSCRIPTIONAL REGULATORY PROTEIN DPIA"/>
    <property type="match status" value="1"/>
</dbReference>
<dbReference type="Pfam" id="PF00072">
    <property type="entry name" value="Response_reg"/>
    <property type="match status" value="1"/>
</dbReference>
<evidence type="ECO:0000259" key="3">
    <source>
        <dbReference type="PROSITE" id="PS51833"/>
    </source>
</evidence>
<dbReference type="InterPro" id="IPR001789">
    <property type="entry name" value="Sig_transdc_resp-reg_receiver"/>
</dbReference>
<keyword evidence="5" id="KW-1185">Reference proteome</keyword>